<sequence length="229" mass="26574">MSYAFRQTNKLLTPKPSPVVIPFKKEKIFIIASGTTDGPFPERSPRWHYYEVLDLRSHVPVGLKTPFDKAYDTARHEPFLPLFSAYVIKGDKVYFQIVAEIWRCQPRMFYLDMSSEKWYVCHDPNIFSYMMPGVCYDDEITPNIVELPNFLWSLYGQRKCLNRVTDDFTFSVGVSYLESDGKGRSIFVKVLIWWISRDLTLISEMAAIPASMPPLESVEIFLESITVKI</sequence>
<organism evidence="1 2">
    <name type="scientific">Linum trigynum</name>
    <dbReference type="NCBI Taxonomy" id="586398"/>
    <lineage>
        <taxon>Eukaryota</taxon>
        <taxon>Viridiplantae</taxon>
        <taxon>Streptophyta</taxon>
        <taxon>Embryophyta</taxon>
        <taxon>Tracheophyta</taxon>
        <taxon>Spermatophyta</taxon>
        <taxon>Magnoliopsida</taxon>
        <taxon>eudicotyledons</taxon>
        <taxon>Gunneridae</taxon>
        <taxon>Pentapetalae</taxon>
        <taxon>rosids</taxon>
        <taxon>fabids</taxon>
        <taxon>Malpighiales</taxon>
        <taxon>Linaceae</taxon>
        <taxon>Linum</taxon>
    </lineage>
</organism>
<reference evidence="1 2" key="1">
    <citation type="submission" date="2024-04" db="EMBL/GenBank/DDBJ databases">
        <authorList>
            <person name="Fracassetti M."/>
        </authorList>
    </citation>
    <scope>NUCLEOTIDE SEQUENCE [LARGE SCALE GENOMIC DNA]</scope>
</reference>
<dbReference type="AlphaFoldDB" id="A0AAV2DVP7"/>
<proteinExistence type="predicted"/>
<gene>
    <name evidence="1" type="ORF">LTRI10_LOCUS19384</name>
</gene>
<protein>
    <recommendedName>
        <fullName evidence="3">F-box associated domain-containing protein</fullName>
    </recommendedName>
</protein>
<accession>A0AAV2DVP7</accession>
<evidence type="ECO:0000313" key="1">
    <source>
        <dbReference type="EMBL" id="CAL1377756.1"/>
    </source>
</evidence>
<name>A0AAV2DVP7_9ROSI</name>
<dbReference type="Proteomes" id="UP001497516">
    <property type="component" value="Chromosome 3"/>
</dbReference>
<evidence type="ECO:0000313" key="2">
    <source>
        <dbReference type="Proteomes" id="UP001497516"/>
    </source>
</evidence>
<keyword evidence="2" id="KW-1185">Reference proteome</keyword>
<dbReference type="EMBL" id="OZ034816">
    <property type="protein sequence ID" value="CAL1377756.1"/>
    <property type="molecule type" value="Genomic_DNA"/>
</dbReference>
<evidence type="ECO:0008006" key="3">
    <source>
        <dbReference type="Google" id="ProtNLM"/>
    </source>
</evidence>